<evidence type="ECO:0000313" key="3">
    <source>
        <dbReference type="EMBL" id="SNS00568.1"/>
    </source>
</evidence>
<feature type="region of interest" description="Disordered" evidence="1">
    <location>
        <begin position="30"/>
        <end position="81"/>
    </location>
</feature>
<protein>
    <submittedName>
        <fullName evidence="3">Uncharacterized protein</fullName>
    </submittedName>
</protein>
<keyword evidence="2" id="KW-0812">Transmembrane</keyword>
<dbReference type="EMBL" id="FZOF01000002">
    <property type="protein sequence ID" value="SNS00568.1"/>
    <property type="molecule type" value="Genomic_DNA"/>
</dbReference>
<dbReference type="OrthoDB" id="3855728at2"/>
<feature type="region of interest" description="Disordered" evidence="1">
    <location>
        <begin position="123"/>
        <end position="231"/>
    </location>
</feature>
<keyword evidence="4" id="KW-1185">Reference proteome</keyword>
<feature type="compositionally biased region" description="Low complexity" evidence="1">
    <location>
        <begin position="188"/>
        <end position="207"/>
    </location>
</feature>
<evidence type="ECO:0000256" key="2">
    <source>
        <dbReference type="SAM" id="Phobius"/>
    </source>
</evidence>
<accession>A0A239B002</accession>
<feature type="compositionally biased region" description="Low complexity" evidence="1">
    <location>
        <begin position="220"/>
        <end position="231"/>
    </location>
</feature>
<dbReference type="AlphaFoldDB" id="A0A239B002"/>
<organism evidence="3 4">
    <name type="scientific">Actinacidiphila glaucinigra</name>
    <dbReference type="NCBI Taxonomy" id="235986"/>
    <lineage>
        <taxon>Bacteria</taxon>
        <taxon>Bacillati</taxon>
        <taxon>Actinomycetota</taxon>
        <taxon>Actinomycetes</taxon>
        <taxon>Kitasatosporales</taxon>
        <taxon>Streptomycetaceae</taxon>
        <taxon>Actinacidiphila</taxon>
    </lineage>
</organism>
<keyword evidence="2" id="KW-1133">Transmembrane helix</keyword>
<feature type="compositionally biased region" description="Basic and acidic residues" evidence="1">
    <location>
        <begin position="38"/>
        <end position="47"/>
    </location>
</feature>
<feature type="compositionally biased region" description="Basic and acidic residues" evidence="1">
    <location>
        <begin position="141"/>
        <end position="150"/>
    </location>
</feature>
<feature type="transmembrane region" description="Helical" evidence="2">
    <location>
        <begin position="85"/>
        <end position="103"/>
    </location>
</feature>
<reference evidence="3 4" key="1">
    <citation type="submission" date="2017-06" db="EMBL/GenBank/DDBJ databases">
        <authorList>
            <person name="Kim H.J."/>
            <person name="Triplett B.A."/>
        </authorList>
    </citation>
    <scope>NUCLEOTIDE SEQUENCE [LARGE SCALE GENOMIC DNA]</scope>
    <source>
        <strain evidence="3 4">CGMCC 4.1858</strain>
    </source>
</reference>
<evidence type="ECO:0000256" key="1">
    <source>
        <dbReference type="SAM" id="MobiDB-lite"/>
    </source>
</evidence>
<name>A0A239B002_9ACTN</name>
<keyword evidence="2" id="KW-0472">Membrane</keyword>
<sequence length="245" mass="25070">MDYCSSCRRHLNGALVCPGCGAYAPDIAPPMWQGPDSAAERERLRDADDPDDPDGTRQDDADPSLQGRAARRRQLERWKKNRRRAAAATAVALVGGGLTVAALPHGGSRGQADTAAAAEPLTPATSRTLPLSSIPAQPGDSAHRPGERTHPTTAAPRGDAPRAAPSTASTTAPARTAPQGETGSRVRAVTAAPTPADTAPHTDAPSSAPQPPADVPATPPTTTATPTPSATKSPMQLCLLVLCLG</sequence>
<evidence type="ECO:0000313" key="4">
    <source>
        <dbReference type="Proteomes" id="UP000198280"/>
    </source>
</evidence>
<feature type="compositionally biased region" description="Pro residues" evidence="1">
    <location>
        <begin position="208"/>
        <end position="219"/>
    </location>
</feature>
<dbReference type="Proteomes" id="UP000198280">
    <property type="component" value="Unassembled WGS sequence"/>
</dbReference>
<gene>
    <name evidence="3" type="ORF">SAMN05216252_102253</name>
</gene>
<feature type="compositionally biased region" description="Polar residues" evidence="1">
    <location>
        <begin position="126"/>
        <end position="135"/>
    </location>
</feature>
<proteinExistence type="predicted"/>
<feature type="compositionally biased region" description="Low complexity" evidence="1">
    <location>
        <begin position="151"/>
        <end position="178"/>
    </location>
</feature>